<proteinExistence type="predicted"/>
<comment type="caution">
    <text evidence="2">The sequence shown here is derived from an EMBL/GenBank/DDBJ whole genome shotgun (WGS) entry which is preliminary data.</text>
</comment>
<feature type="compositionally biased region" description="Acidic residues" evidence="1">
    <location>
        <begin position="190"/>
        <end position="202"/>
    </location>
</feature>
<feature type="compositionally biased region" description="Polar residues" evidence="1">
    <location>
        <begin position="216"/>
        <end position="243"/>
    </location>
</feature>
<name>A0A833R5S1_9POAL</name>
<feature type="region of interest" description="Disordered" evidence="1">
    <location>
        <begin position="441"/>
        <end position="460"/>
    </location>
</feature>
<dbReference type="AlphaFoldDB" id="A0A833R5S1"/>
<evidence type="ECO:0000313" key="3">
    <source>
        <dbReference type="Proteomes" id="UP000623129"/>
    </source>
</evidence>
<feature type="compositionally biased region" description="Gly residues" evidence="1">
    <location>
        <begin position="548"/>
        <end position="570"/>
    </location>
</feature>
<organism evidence="2 3">
    <name type="scientific">Carex littledalei</name>
    <dbReference type="NCBI Taxonomy" id="544730"/>
    <lineage>
        <taxon>Eukaryota</taxon>
        <taxon>Viridiplantae</taxon>
        <taxon>Streptophyta</taxon>
        <taxon>Embryophyta</taxon>
        <taxon>Tracheophyta</taxon>
        <taxon>Spermatophyta</taxon>
        <taxon>Magnoliopsida</taxon>
        <taxon>Liliopsida</taxon>
        <taxon>Poales</taxon>
        <taxon>Cyperaceae</taxon>
        <taxon>Cyperoideae</taxon>
        <taxon>Cariceae</taxon>
        <taxon>Carex</taxon>
        <taxon>Carex subgen. Euthyceras</taxon>
    </lineage>
</organism>
<feature type="compositionally biased region" description="Polar residues" evidence="1">
    <location>
        <begin position="450"/>
        <end position="459"/>
    </location>
</feature>
<dbReference type="EMBL" id="SWLB01000004">
    <property type="protein sequence ID" value="KAF3338785.1"/>
    <property type="molecule type" value="Genomic_DNA"/>
</dbReference>
<reference evidence="2" key="1">
    <citation type="submission" date="2020-01" db="EMBL/GenBank/DDBJ databases">
        <title>Genome sequence of Kobresia littledalei, the first chromosome-level genome in the family Cyperaceae.</title>
        <authorList>
            <person name="Qu G."/>
        </authorList>
    </citation>
    <scope>NUCLEOTIDE SEQUENCE</scope>
    <source>
        <strain evidence="2">C.B.Clarke</strain>
        <tissue evidence="2">Leaf</tissue>
    </source>
</reference>
<keyword evidence="3" id="KW-1185">Reference proteome</keyword>
<feature type="region of interest" description="Disordered" evidence="1">
    <location>
        <begin position="291"/>
        <end position="322"/>
    </location>
</feature>
<feature type="region of interest" description="Disordered" evidence="1">
    <location>
        <begin position="531"/>
        <end position="570"/>
    </location>
</feature>
<accession>A0A833R5S1</accession>
<feature type="region of interest" description="Disordered" evidence="1">
    <location>
        <begin position="16"/>
        <end position="254"/>
    </location>
</feature>
<gene>
    <name evidence="2" type="ORF">FCM35_KLT16256</name>
</gene>
<evidence type="ECO:0000313" key="2">
    <source>
        <dbReference type="EMBL" id="KAF3338785.1"/>
    </source>
</evidence>
<protein>
    <submittedName>
        <fullName evidence="2">Uncharacterized protein</fullName>
    </submittedName>
</protein>
<sequence>MMPRGYVISVRRVSARLRANVEGSDTGRVTRSSSRKPLPPPQGQQGEEGTKPSKFHSTRRKSVRPKPMGCDHDGRRRSGRLNPILENEAEEHPSSLVRIRTYFGPNPYLSTPKPQPQPQPPPQPQPLPQPQPQPEPPPQPKPQPQPQPQPEPQPDNETADNTKERNPTQDADNFDPLFTYTAADTPQFSEDSDSMEDADNETVDASVDSPLPTSEPEYSSQPNSAATQSSSDTRVPSAEPNNSGGSGAEIPVLEDDGSRRFRKCRTLRSCHEAIEASGKDLDWSVATVQTGKRKRSGKGKKPDVKGVWGLAKPRGPTHPDSRPVLKVVGDAEFTSEPEDTKIVATIRLLTCECMPGPIRSFNMFPSRVRLQILFKFLQRYSWADGEDVGRCLDELFQTLKVANGNEMDDEAIWNLAVKGEDKRGRVYGFGQKSRMSKANREVEAMEASPSEPTKSTATSAEMGKRFTAEEVEQLIAAQETRHRAEMDKNRKGFAQDIAAQEARHRAEMDENRKQNEYNRACLKALFAKTGAEPPNFSEFTSNVQDSGVGEGDTGGGGGDIGGGGEPNNGK</sequence>
<feature type="compositionally biased region" description="Basic residues" evidence="1">
    <location>
        <begin position="53"/>
        <end position="64"/>
    </location>
</feature>
<feature type="compositionally biased region" description="Pro residues" evidence="1">
    <location>
        <begin position="113"/>
        <end position="153"/>
    </location>
</feature>
<dbReference type="Proteomes" id="UP000623129">
    <property type="component" value="Unassembled WGS sequence"/>
</dbReference>
<evidence type="ECO:0000256" key="1">
    <source>
        <dbReference type="SAM" id="MobiDB-lite"/>
    </source>
</evidence>